<dbReference type="InterPro" id="IPR034269">
    <property type="entry name" value="At5g42320_M14_CPD"/>
</dbReference>
<evidence type="ECO:0000259" key="4">
    <source>
        <dbReference type="PROSITE" id="PS52035"/>
    </source>
</evidence>
<evidence type="ECO:0000313" key="5">
    <source>
        <dbReference type="EMBL" id="KAK8551691.1"/>
    </source>
</evidence>
<dbReference type="SMART" id="SM00631">
    <property type="entry name" value="Zn_pept"/>
    <property type="match status" value="1"/>
</dbReference>
<dbReference type="PANTHER" id="PTHR11705:SF119">
    <property type="entry name" value="OS02G0119300 PROTEIN"/>
    <property type="match status" value="1"/>
</dbReference>
<dbReference type="Pfam" id="PF00246">
    <property type="entry name" value="Peptidase_M14"/>
    <property type="match status" value="1"/>
</dbReference>
<evidence type="ECO:0000256" key="3">
    <source>
        <dbReference type="PROSITE-ProRule" id="PRU01379"/>
    </source>
</evidence>
<name>A0ABR2E3A7_9ROSI</name>
<dbReference type="InterPro" id="IPR000834">
    <property type="entry name" value="Peptidase_M14"/>
</dbReference>
<evidence type="ECO:0000313" key="6">
    <source>
        <dbReference type="Proteomes" id="UP001472677"/>
    </source>
</evidence>
<gene>
    <name evidence="5" type="ORF">V6N12_040319</name>
</gene>
<feature type="domain" description="Peptidase M14" evidence="4">
    <location>
        <begin position="55"/>
        <end position="336"/>
    </location>
</feature>
<proteinExistence type="inferred from homology"/>
<feature type="active site" description="Proton donor/acceptor" evidence="3">
    <location>
        <position position="310"/>
    </location>
</feature>
<accession>A0ABR2E3A7</accession>
<protein>
    <recommendedName>
        <fullName evidence="4">Peptidase M14 domain-containing protein</fullName>
    </recommendedName>
</protein>
<evidence type="ECO:0000256" key="1">
    <source>
        <dbReference type="ARBA" id="ARBA00001947"/>
    </source>
</evidence>
<dbReference type="PANTHER" id="PTHR11705">
    <property type="entry name" value="PROTEASE FAMILY M14 CARBOXYPEPTIDASE A,B"/>
    <property type="match status" value="1"/>
</dbReference>
<dbReference type="EMBL" id="JBBPBM010000020">
    <property type="protein sequence ID" value="KAK8551691.1"/>
    <property type="molecule type" value="Genomic_DNA"/>
</dbReference>
<dbReference type="Gene3D" id="3.40.630.10">
    <property type="entry name" value="Zn peptidases"/>
    <property type="match status" value="1"/>
</dbReference>
<evidence type="ECO:0000256" key="2">
    <source>
        <dbReference type="ARBA" id="ARBA00005988"/>
    </source>
</evidence>
<dbReference type="PROSITE" id="PS52035">
    <property type="entry name" value="PEPTIDASE_M14"/>
    <property type="match status" value="1"/>
</dbReference>
<sequence>METQKKITEEESLLKGTNFGSLDYRPGSPDVHLVILPGNGRSISSLLFPLPSGFFHRSLSCLRSPQTFSHSHQPRSLPFRVETLKSGTEGYNADVTVVTYGQSGKQSDDRSKIRILIGFGQHSRELITSELALRIVLILTEEQFLPGIDQGSLNSTLENLVIKVVPLENLNGRKLVEAGELCERRNGRRVDLNRNWGIDWGRKETNSTWFTCQPETQIMREVATSFSPHIWVNVHSGTVALFMPYDHKKSTPDGLPSQRTRALIEELNKVHCHGRCKIGSGGASVGYLAHGTATDYMYDVVRVPMSFTFEIFAGDKTLEEDCFKMYNPVDQTTFERVLNQWCATLLALFKLGPREFDMHSTNNR</sequence>
<comment type="caution">
    <text evidence="5">The sequence shown here is derived from an EMBL/GenBank/DDBJ whole genome shotgun (WGS) entry which is preliminary data.</text>
</comment>
<comment type="cofactor">
    <cofactor evidence="1">
        <name>Zn(2+)</name>
        <dbReference type="ChEBI" id="CHEBI:29105"/>
    </cofactor>
</comment>
<reference evidence="5 6" key="1">
    <citation type="journal article" date="2024" name="G3 (Bethesda)">
        <title>Genome assembly of Hibiscus sabdariffa L. provides insights into metabolisms of medicinal natural products.</title>
        <authorList>
            <person name="Kim T."/>
        </authorList>
    </citation>
    <scope>NUCLEOTIDE SEQUENCE [LARGE SCALE GENOMIC DNA]</scope>
    <source>
        <strain evidence="5">TK-2024</strain>
        <tissue evidence="5">Old leaves</tissue>
    </source>
</reference>
<dbReference type="CDD" id="cd06227">
    <property type="entry name" value="M14-CPA-like"/>
    <property type="match status" value="1"/>
</dbReference>
<organism evidence="5 6">
    <name type="scientific">Hibiscus sabdariffa</name>
    <name type="common">roselle</name>
    <dbReference type="NCBI Taxonomy" id="183260"/>
    <lineage>
        <taxon>Eukaryota</taxon>
        <taxon>Viridiplantae</taxon>
        <taxon>Streptophyta</taxon>
        <taxon>Embryophyta</taxon>
        <taxon>Tracheophyta</taxon>
        <taxon>Spermatophyta</taxon>
        <taxon>Magnoliopsida</taxon>
        <taxon>eudicotyledons</taxon>
        <taxon>Gunneridae</taxon>
        <taxon>Pentapetalae</taxon>
        <taxon>rosids</taxon>
        <taxon>malvids</taxon>
        <taxon>Malvales</taxon>
        <taxon>Malvaceae</taxon>
        <taxon>Malvoideae</taxon>
        <taxon>Hibiscus</taxon>
    </lineage>
</organism>
<comment type="similarity">
    <text evidence="2 3">Belongs to the peptidase M14 family.</text>
</comment>
<keyword evidence="6" id="KW-1185">Reference proteome</keyword>
<dbReference type="Proteomes" id="UP001472677">
    <property type="component" value="Unassembled WGS sequence"/>
</dbReference>
<dbReference type="SUPFAM" id="SSF53187">
    <property type="entry name" value="Zn-dependent exopeptidases"/>
    <property type="match status" value="1"/>
</dbReference>